<keyword evidence="6" id="KW-0694">RNA-binding</keyword>
<sequence length="122" mass="13935">MAFYESVFIIRQDISSADVDKITDDFTKIVKDSNGEVIKTEYWGLRSLAYKIGNNKKGHYVFMGLKTDFSVINELERKMKLSENIIRFVNINVDSISAEPSPILRSKGSDHEEIVDVTINKD</sequence>
<name>A0AAT9GAK7_9RICK</name>
<dbReference type="HAMAP" id="MF_00360">
    <property type="entry name" value="Ribosomal_bS6"/>
    <property type="match status" value="1"/>
</dbReference>
<dbReference type="EMBL" id="AP029170">
    <property type="protein sequence ID" value="BFD46802.1"/>
    <property type="molecule type" value="Genomic_DNA"/>
</dbReference>
<keyword evidence="6" id="KW-0699">rRNA-binding</keyword>
<dbReference type="Gene3D" id="3.30.70.60">
    <property type="match status" value="1"/>
</dbReference>
<dbReference type="SUPFAM" id="SSF54995">
    <property type="entry name" value="Ribosomal protein S6"/>
    <property type="match status" value="1"/>
</dbReference>
<keyword evidence="3 6" id="KW-0687">Ribonucleoprotein</keyword>
<dbReference type="GO" id="GO:0070181">
    <property type="term" value="F:small ribosomal subunit rRNA binding"/>
    <property type="evidence" value="ECO:0007669"/>
    <property type="project" value="TreeGrafter"/>
</dbReference>
<evidence type="ECO:0000256" key="5">
    <source>
        <dbReference type="ARBA" id="ARBA00035294"/>
    </source>
</evidence>
<evidence type="ECO:0000256" key="2">
    <source>
        <dbReference type="ARBA" id="ARBA00022980"/>
    </source>
</evidence>
<evidence type="ECO:0000313" key="7">
    <source>
        <dbReference type="EMBL" id="BFD46802.1"/>
    </source>
</evidence>
<dbReference type="NCBIfam" id="TIGR00166">
    <property type="entry name" value="S6"/>
    <property type="match status" value="1"/>
</dbReference>
<evidence type="ECO:0000256" key="6">
    <source>
        <dbReference type="HAMAP-Rule" id="MF_00360"/>
    </source>
</evidence>
<protein>
    <recommendedName>
        <fullName evidence="5 6">Small ribosomal subunit protein bS6</fullName>
    </recommendedName>
</protein>
<reference evidence="7" key="1">
    <citation type="submission" date="2024-01" db="EMBL/GenBank/DDBJ databases">
        <title>Sequencing the genomes of a sandfly, Sergentomyia squamirostris, and its two endosymbionts.</title>
        <authorList>
            <person name="Itokawa K."/>
            <person name="Sanjoba C."/>
        </authorList>
    </citation>
    <scope>NUCLEOTIDE SEQUENCE</scope>
    <source>
        <strain evidence="7">RiSSQ</strain>
    </source>
</reference>
<dbReference type="PANTHER" id="PTHR21011:SF1">
    <property type="entry name" value="SMALL RIBOSOMAL SUBUNIT PROTEIN BS6M"/>
    <property type="match status" value="1"/>
</dbReference>
<accession>A0AAT9GAK7</accession>
<dbReference type="InterPro" id="IPR000529">
    <property type="entry name" value="Ribosomal_bS6"/>
</dbReference>
<dbReference type="GO" id="GO:0022627">
    <property type="term" value="C:cytosolic small ribosomal subunit"/>
    <property type="evidence" value="ECO:0007669"/>
    <property type="project" value="TreeGrafter"/>
</dbReference>
<comment type="function">
    <text evidence="4 6">Binds together with bS18 to 16S ribosomal RNA.</text>
</comment>
<dbReference type="InterPro" id="IPR035980">
    <property type="entry name" value="Ribosomal_bS6_sf"/>
</dbReference>
<evidence type="ECO:0000256" key="1">
    <source>
        <dbReference type="ARBA" id="ARBA00009512"/>
    </source>
</evidence>
<dbReference type="InterPro" id="IPR014717">
    <property type="entry name" value="Transl_elong_EF1B/ribsomal_bS6"/>
</dbReference>
<dbReference type="AlphaFoldDB" id="A0AAT9GAK7"/>
<evidence type="ECO:0000256" key="3">
    <source>
        <dbReference type="ARBA" id="ARBA00023274"/>
    </source>
</evidence>
<dbReference type="Pfam" id="PF01250">
    <property type="entry name" value="Ribosomal_S6"/>
    <property type="match status" value="1"/>
</dbReference>
<proteinExistence type="inferred from homology"/>
<comment type="similarity">
    <text evidence="1 6">Belongs to the bacterial ribosomal protein bS6 family.</text>
</comment>
<dbReference type="CDD" id="cd00473">
    <property type="entry name" value="bS6"/>
    <property type="match status" value="1"/>
</dbReference>
<dbReference type="GO" id="GO:0003735">
    <property type="term" value="F:structural constituent of ribosome"/>
    <property type="evidence" value="ECO:0007669"/>
    <property type="project" value="InterPro"/>
</dbReference>
<dbReference type="InterPro" id="IPR020814">
    <property type="entry name" value="Ribosomal_S6_plastid/chlpt"/>
</dbReference>
<dbReference type="PANTHER" id="PTHR21011">
    <property type="entry name" value="MITOCHONDRIAL 28S RIBOSOMAL PROTEIN S6"/>
    <property type="match status" value="1"/>
</dbReference>
<evidence type="ECO:0000256" key="4">
    <source>
        <dbReference type="ARBA" id="ARBA00035104"/>
    </source>
</evidence>
<organism evidence="7">
    <name type="scientific">Candidatus Tisiphia endosymbiont of Sergentomyia squamirostris</name>
    <dbReference type="NCBI Taxonomy" id="3113639"/>
    <lineage>
        <taxon>Bacteria</taxon>
        <taxon>Pseudomonadati</taxon>
        <taxon>Pseudomonadota</taxon>
        <taxon>Alphaproteobacteria</taxon>
        <taxon>Rickettsiales</taxon>
        <taxon>Rickettsiaceae</taxon>
        <taxon>Rickettsieae</taxon>
        <taxon>Candidatus Tisiphia</taxon>
    </lineage>
</organism>
<keyword evidence="2 6" id="KW-0689">Ribosomal protein</keyword>
<dbReference type="GO" id="GO:0006412">
    <property type="term" value="P:translation"/>
    <property type="evidence" value="ECO:0007669"/>
    <property type="project" value="UniProtKB-UniRule"/>
</dbReference>
<gene>
    <name evidence="6 7" type="primary">rpsF</name>
    <name evidence="7" type="ORF">DMENIID0002_14480</name>
</gene>